<feature type="domain" description="HDOD" evidence="3">
    <location>
        <begin position="136"/>
        <end position="325"/>
    </location>
</feature>
<dbReference type="Pfam" id="PF00072">
    <property type="entry name" value="Response_reg"/>
    <property type="match status" value="1"/>
</dbReference>
<keyword evidence="1" id="KW-0597">Phosphoprotein</keyword>
<dbReference type="InterPro" id="IPR013976">
    <property type="entry name" value="HDOD"/>
</dbReference>
<dbReference type="SUPFAM" id="SSF52172">
    <property type="entry name" value="CheY-like"/>
    <property type="match status" value="1"/>
</dbReference>
<dbReference type="GO" id="GO:0000160">
    <property type="term" value="P:phosphorelay signal transduction system"/>
    <property type="evidence" value="ECO:0007669"/>
    <property type="project" value="InterPro"/>
</dbReference>
<dbReference type="Gene3D" id="3.40.50.2300">
    <property type="match status" value="1"/>
</dbReference>
<evidence type="ECO:0000313" key="4">
    <source>
        <dbReference type="EMBL" id="MCK6264049.1"/>
    </source>
</evidence>
<dbReference type="PROSITE" id="PS50110">
    <property type="entry name" value="RESPONSE_REGULATORY"/>
    <property type="match status" value="1"/>
</dbReference>
<keyword evidence="5" id="KW-1185">Reference proteome</keyword>
<dbReference type="PIRSF" id="PIRSF036883">
    <property type="entry name" value="RR_HD-GYP_mod"/>
    <property type="match status" value="1"/>
</dbReference>
<name>A0A9X2BHL9_9VIBR</name>
<dbReference type="SMART" id="SM00448">
    <property type="entry name" value="REC"/>
    <property type="match status" value="1"/>
</dbReference>
<dbReference type="InterPro" id="IPR001789">
    <property type="entry name" value="Sig_transdc_resp-reg_receiver"/>
</dbReference>
<feature type="domain" description="Response regulatory" evidence="2">
    <location>
        <begin position="2"/>
        <end position="115"/>
    </location>
</feature>
<gene>
    <name evidence="4" type="ORF">KP803_12280</name>
</gene>
<feature type="modified residue" description="4-aspartylphosphate" evidence="1">
    <location>
        <position position="51"/>
    </location>
</feature>
<evidence type="ECO:0000259" key="3">
    <source>
        <dbReference type="PROSITE" id="PS51833"/>
    </source>
</evidence>
<dbReference type="EMBL" id="JAJHVV010000007">
    <property type="protein sequence ID" value="MCK6264049.1"/>
    <property type="molecule type" value="Genomic_DNA"/>
</dbReference>
<reference evidence="4" key="1">
    <citation type="submission" date="2021-11" db="EMBL/GenBank/DDBJ databases">
        <title>Vibrio ZSDE26 sp. nov. and Vibrio ZSDZ34 sp. nov., isolated from coastal seawater in Qingdao.</title>
        <authorList>
            <person name="Zhang P."/>
        </authorList>
    </citation>
    <scope>NUCLEOTIDE SEQUENCE</scope>
    <source>
        <strain evidence="4">ZSDE26</strain>
    </source>
</reference>
<proteinExistence type="predicted"/>
<dbReference type="RefSeq" id="WP_248009130.1">
    <property type="nucleotide sequence ID" value="NZ_JAJHVV010000007.1"/>
</dbReference>
<dbReference type="AlphaFoldDB" id="A0A9X2BHL9"/>
<dbReference type="PROSITE" id="PS51833">
    <property type="entry name" value="HDOD"/>
    <property type="match status" value="1"/>
</dbReference>
<dbReference type="InterPro" id="IPR014626">
    <property type="entry name" value="Sig_transdc_resp-reg_put"/>
</dbReference>
<accession>A0A9X2BHL9</accession>
<dbReference type="Pfam" id="PF08668">
    <property type="entry name" value="HDOD"/>
    <property type="match status" value="1"/>
</dbReference>
<dbReference type="InterPro" id="IPR052340">
    <property type="entry name" value="RNase_Y/CdgJ"/>
</dbReference>
<dbReference type="PANTHER" id="PTHR33525:SF6">
    <property type="entry name" value="HDOD DOMAIN-CONTAINING PROTEIN"/>
    <property type="match status" value="1"/>
</dbReference>
<evidence type="ECO:0000259" key="2">
    <source>
        <dbReference type="PROSITE" id="PS50110"/>
    </source>
</evidence>
<dbReference type="PANTHER" id="PTHR33525">
    <property type="match status" value="1"/>
</dbReference>
<sequence>MNILLVDDEPLVLNGLKRALYGTGWTIFTDTSGQAALQTLKKEPIDLIISDMLMPGMNGAELLKIVSEKHPSVIRASLSGYSDPDITIKGGFFAHLAFMKPCEPEAIKDEVNRIANILSLFPDRVIQSAIGSITSLPIPPKLFFQVKSKLADDTTSMEEIAKLISQDPAMCAKIIHTSNNAIFRGRTQIDSITSAITRLGGQVITSIIGMLEVYSVSTDKPNQSLEELQSQSLRVAILASSFVRREDRDQTFLIGILHRIGEYVRMMIVNDLMTAYTSTNKEEDNKVHLEQYLFNTKSEQLGGYLLHFWGFPIPIIECILICNAPEKLKGQTFGPTCAVYIASCLVKNQPIDESLIQHFNLEEKLESWKEPFCLQ</sequence>
<evidence type="ECO:0000256" key="1">
    <source>
        <dbReference type="PROSITE-ProRule" id="PRU00169"/>
    </source>
</evidence>
<dbReference type="Gene3D" id="1.10.3210.10">
    <property type="entry name" value="Hypothetical protein af1432"/>
    <property type="match status" value="1"/>
</dbReference>
<evidence type="ECO:0000313" key="5">
    <source>
        <dbReference type="Proteomes" id="UP001139559"/>
    </source>
</evidence>
<dbReference type="SUPFAM" id="SSF109604">
    <property type="entry name" value="HD-domain/PDEase-like"/>
    <property type="match status" value="1"/>
</dbReference>
<comment type="caution">
    <text evidence="4">The sequence shown here is derived from an EMBL/GenBank/DDBJ whole genome shotgun (WGS) entry which is preliminary data.</text>
</comment>
<dbReference type="Proteomes" id="UP001139559">
    <property type="component" value="Unassembled WGS sequence"/>
</dbReference>
<dbReference type="CDD" id="cd17569">
    <property type="entry name" value="REC_HupR-like"/>
    <property type="match status" value="1"/>
</dbReference>
<organism evidence="4 5">
    <name type="scientific">Vibrio amylolyticus</name>
    <dbReference type="NCBI Taxonomy" id="2847292"/>
    <lineage>
        <taxon>Bacteria</taxon>
        <taxon>Pseudomonadati</taxon>
        <taxon>Pseudomonadota</taxon>
        <taxon>Gammaproteobacteria</taxon>
        <taxon>Vibrionales</taxon>
        <taxon>Vibrionaceae</taxon>
        <taxon>Vibrio</taxon>
    </lineage>
</organism>
<dbReference type="InterPro" id="IPR011006">
    <property type="entry name" value="CheY-like_superfamily"/>
</dbReference>
<protein>
    <submittedName>
        <fullName evidence="4">HDOD domain-containing protein</fullName>
    </submittedName>
</protein>